<evidence type="ECO:0000256" key="1">
    <source>
        <dbReference type="ARBA" id="ARBA00010733"/>
    </source>
</evidence>
<evidence type="ECO:0000313" key="5">
    <source>
        <dbReference type="Proteomes" id="UP000712600"/>
    </source>
</evidence>
<protein>
    <recommendedName>
        <fullName evidence="3">SMP domain-containing protein</fullName>
    </recommendedName>
</protein>
<organism evidence="4 5">
    <name type="scientific">Brassica cretica</name>
    <name type="common">Mustard</name>
    <dbReference type="NCBI Taxonomy" id="69181"/>
    <lineage>
        <taxon>Eukaryota</taxon>
        <taxon>Viridiplantae</taxon>
        <taxon>Streptophyta</taxon>
        <taxon>Embryophyta</taxon>
        <taxon>Tracheophyta</taxon>
        <taxon>Spermatophyta</taxon>
        <taxon>Magnoliopsida</taxon>
        <taxon>eudicotyledons</taxon>
        <taxon>Gunneridae</taxon>
        <taxon>Pentapetalae</taxon>
        <taxon>rosids</taxon>
        <taxon>malvids</taxon>
        <taxon>Brassicales</taxon>
        <taxon>Brassicaceae</taxon>
        <taxon>Brassiceae</taxon>
        <taxon>Brassica</taxon>
    </lineage>
</organism>
<proteinExistence type="inferred from homology"/>
<keyword evidence="2" id="KW-0677">Repeat</keyword>
<dbReference type="InterPro" id="IPR007011">
    <property type="entry name" value="LEA_SMP_dom"/>
</dbReference>
<evidence type="ECO:0000313" key="4">
    <source>
        <dbReference type="EMBL" id="KAF3513630.1"/>
    </source>
</evidence>
<dbReference type="PANTHER" id="PTHR31174:SF33">
    <property type="entry name" value="SMP DOMAIN-CONTAINING PROTEIN"/>
    <property type="match status" value="1"/>
</dbReference>
<comment type="caution">
    <text evidence="4">The sequence shown here is derived from an EMBL/GenBank/DDBJ whole genome shotgun (WGS) entry which is preliminary data.</text>
</comment>
<gene>
    <name evidence="4" type="ORF">F2Q69_00004078</name>
</gene>
<reference evidence="4" key="1">
    <citation type="submission" date="2019-12" db="EMBL/GenBank/DDBJ databases">
        <title>Genome sequencing and annotation of Brassica cretica.</title>
        <authorList>
            <person name="Studholme D.J."/>
            <person name="Sarris P."/>
        </authorList>
    </citation>
    <scope>NUCLEOTIDE SEQUENCE</scope>
    <source>
        <strain evidence="4">PFS-109/04</strain>
        <tissue evidence="4">Leaf</tissue>
    </source>
</reference>
<dbReference type="EMBL" id="QGKX02001521">
    <property type="protein sequence ID" value="KAF3513630.1"/>
    <property type="molecule type" value="Genomic_DNA"/>
</dbReference>
<evidence type="ECO:0000256" key="2">
    <source>
        <dbReference type="ARBA" id="ARBA00022737"/>
    </source>
</evidence>
<comment type="similarity">
    <text evidence="1">Belongs to the LEA type SMP family.</text>
</comment>
<sequence>MATSFKKTQTTEDPTVEIQIPSFTPIGPLHLGGTQQITIGQALEATVHTAGKKPVDHSDAAAIQAAEVRASSNNVIAPGGVAASAQSAADYNAPIEFDENKIKLADVLAGAAGKLQEDKAVTKQDAEGVVSAELRNNPNLSTYPGGVVDSVTAAARLNAKGDI</sequence>
<dbReference type="PANTHER" id="PTHR31174">
    <property type="entry name" value="SEED MATURATION FAMILY PROTEIN"/>
    <property type="match status" value="1"/>
</dbReference>
<name>A0A8S9PET9_BRACR</name>
<dbReference type="InterPro" id="IPR042971">
    <property type="entry name" value="LEA_SMP"/>
</dbReference>
<dbReference type="Pfam" id="PF04927">
    <property type="entry name" value="SMP"/>
    <property type="match status" value="2"/>
</dbReference>
<feature type="domain" description="SMP" evidence="3">
    <location>
        <begin position="37"/>
        <end position="93"/>
    </location>
</feature>
<feature type="domain" description="SMP" evidence="3">
    <location>
        <begin position="102"/>
        <end position="160"/>
    </location>
</feature>
<dbReference type="Proteomes" id="UP000712600">
    <property type="component" value="Unassembled WGS sequence"/>
</dbReference>
<accession>A0A8S9PET9</accession>
<evidence type="ECO:0000259" key="3">
    <source>
        <dbReference type="Pfam" id="PF04927"/>
    </source>
</evidence>
<dbReference type="AlphaFoldDB" id="A0A8S9PET9"/>